<feature type="compositionally biased region" description="Polar residues" evidence="1">
    <location>
        <begin position="431"/>
        <end position="451"/>
    </location>
</feature>
<feature type="compositionally biased region" description="Low complexity" evidence="1">
    <location>
        <begin position="214"/>
        <end position="228"/>
    </location>
</feature>
<feature type="compositionally biased region" description="Low complexity" evidence="1">
    <location>
        <begin position="356"/>
        <end position="376"/>
    </location>
</feature>
<evidence type="ECO:0000313" key="4">
    <source>
        <dbReference type="Proteomes" id="UP001470230"/>
    </source>
</evidence>
<feature type="compositionally biased region" description="Low complexity" evidence="1">
    <location>
        <begin position="483"/>
        <end position="502"/>
    </location>
</feature>
<feature type="domain" description="ENTH" evidence="2">
    <location>
        <begin position="14"/>
        <end position="149"/>
    </location>
</feature>
<feature type="compositionally biased region" description="Low complexity" evidence="1">
    <location>
        <begin position="264"/>
        <end position="346"/>
    </location>
</feature>
<name>A0ABR2KYR0_9EUKA</name>
<reference evidence="3 4" key="1">
    <citation type="submission" date="2024-04" db="EMBL/GenBank/DDBJ databases">
        <title>Tritrichomonas musculus Genome.</title>
        <authorList>
            <person name="Alves-Ferreira E."/>
            <person name="Grigg M."/>
            <person name="Lorenzi H."/>
            <person name="Galac M."/>
        </authorList>
    </citation>
    <scope>NUCLEOTIDE SEQUENCE [LARGE SCALE GENOMIC DNA]</scope>
    <source>
        <strain evidence="3 4">EAF2021</strain>
    </source>
</reference>
<proteinExistence type="predicted"/>
<dbReference type="InterPro" id="IPR013809">
    <property type="entry name" value="ENTH"/>
</dbReference>
<dbReference type="PANTHER" id="PTHR12276">
    <property type="entry name" value="EPSIN/ENT-RELATED"/>
    <property type="match status" value="1"/>
</dbReference>
<feature type="compositionally biased region" description="Polar residues" evidence="1">
    <location>
        <begin position="405"/>
        <end position="415"/>
    </location>
</feature>
<organism evidence="3 4">
    <name type="scientific">Tritrichomonas musculus</name>
    <dbReference type="NCBI Taxonomy" id="1915356"/>
    <lineage>
        <taxon>Eukaryota</taxon>
        <taxon>Metamonada</taxon>
        <taxon>Parabasalia</taxon>
        <taxon>Tritrichomonadida</taxon>
        <taxon>Tritrichomonadidae</taxon>
        <taxon>Tritrichomonas</taxon>
    </lineage>
</organism>
<dbReference type="Gene3D" id="1.25.40.90">
    <property type="match status" value="1"/>
</dbReference>
<accession>A0ABR2KYR0</accession>
<dbReference type="InterPro" id="IPR008942">
    <property type="entry name" value="ENTH_VHS"/>
</dbReference>
<evidence type="ECO:0000313" key="3">
    <source>
        <dbReference type="EMBL" id="KAK8895577.1"/>
    </source>
</evidence>
<feature type="region of interest" description="Disordered" evidence="1">
    <location>
        <begin position="201"/>
        <end position="502"/>
    </location>
</feature>
<dbReference type="PROSITE" id="PS50942">
    <property type="entry name" value="ENTH"/>
    <property type="match status" value="1"/>
</dbReference>
<gene>
    <name evidence="3" type="ORF">M9Y10_024047</name>
</gene>
<dbReference type="EMBL" id="JAPFFF010000003">
    <property type="protein sequence ID" value="KAK8895577.1"/>
    <property type="molecule type" value="Genomic_DNA"/>
</dbReference>
<protein>
    <submittedName>
        <fullName evidence="3">Epsin-2</fullName>
    </submittedName>
</protein>
<dbReference type="PANTHER" id="PTHR12276:SF45">
    <property type="entry name" value="CLATHRIN INTERACTOR 1"/>
    <property type="match status" value="1"/>
</dbReference>
<sequence length="502" mass="57621">MWKKTKEIARSAEYMFKNKDEVQKRVLEATRDDEDQITESEFMTVAHLTDDLAALSSIRKTLWKRFSRVTKHPTSCRKALQILDYCVRYGSEKCLNMCLEGTTELQMVSNSHHFSSDKPKEYMNEDQCRNLAQNLLTFVKNRNSYEQARKSGQSTIQRVKSFYVEPLQVKIKPDNSSGYGGPSAYYGNSNQAMNEVSQQRAQYSLNPSQPKPQPQQQQRQSSNTTPTNANNGIQWSSDSDSEPENSPLTSQNRPQQQQQGGGVQSRQTGFSMFNQQNSTSNQTQNSNPFQPQQQQNSNPFQPQQQNQNPFQSQQQNQNPFQNQPNPFNSQQQQYSPYSQQPQQQQNLFTQPANNTQQPSFFPPSSQSLEQQQKEFFTQSSISSNYQQPQQTQQPLSADEILFGPTPSQQQQNSQYVPPPRPDPAYDGIVDFSSTPMQPYSNQPMNQQNGKNNGMLDEFGDLVNLDLNRQPTRAHGRPEMQRGYNGNNNFNYNQPNQYQQKPF</sequence>
<dbReference type="Proteomes" id="UP001470230">
    <property type="component" value="Unassembled WGS sequence"/>
</dbReference>
<dbReference type="Pfam" id="PF01417">
    <property type="entry name" value="ENTH"/>
    <property type="match status" value="1"/>
</dbReference>
<keyword evidence="4" id="KW-1185">Reference proteome</keyword>
<evidence type="ECO:0000256" key="1">
    <source>
        <dbReference type="SAM" id="MobiDB-lite"/>
    </source>
</evidence>
<comment type="caution">
    <text evidence="3">The sequence shown here is derived from an EMBL/GenBank/DDBJ whole genome shotgun (WGS) entry which is preliminary data.</text>
</comment>
<dbReference type="SUPFAM" id="SSF48464">
    <property type="entry name" value="ENTH/VHS domain"/>
    <property type="match status" value="1"/>
</dbReference>
<evidence type="ECO:0000259" key="2">
    <source>
        <dbReference type="PROSITE" id="PS50942"/>
    </source>
</evidence>
<dbReference type="SMART" id="SM00273">
    <property type="entry name" value="ENTH"/>
    <property type="match status" value="1"/>
</dbReference>